<name>A0AAD7WZQ6_9TELE</name>
<reference evidence="2" key="1">
    <citation type="journal article" date="2023" name="Science">
        <title>Genome structures resolve the early diversification of teleost fishes.</title>
        <authorList>
            <person name="Parey E."/>
            <person name="Louis A."/>
            <person name="Montfort J."/>
            <person name="Bouchez O."/>
            <person name="Roques C."/>
            <person name="Iampietro C."/>
            <person name="Lluch J."/>
            <person name="Castinel A."/>
            <person name="Donnadieu C."/>
            <person name="Desvignes T."/>
            <person name="Floi Bucao C."/>
            <person name="Jouanno E."/>
            <person name="Wen M."/>
            <person name="Mejri S."/>
            <person name="Dirks R."/>
            <person name="Jansen H."/>
            <person name="Henkel C."/>
            <person name="Chen W.J."/>
            <person name="Zahm M."/>
            <person name="Cabau C."/>
            <person name="Klopp C."/>
            <person name="Thompson A.W."/>
            <person name="Robinson-Rechavi M."/>
            <person name="Braasch I."/>
            <person name="Lecointre G."/>
            <person name="Bobe J."/>
            <person name="Postlethwait J.H."/>
            <person name="Berthelot C."/>
            <person name="Roest Crollius H."/>
            <person name="Guiguen Y."/>
        </authorList>
    </citation>
    <scope>NUCLEOTIDE SEQUENCE</scope>
    <source>
        <strain evidence="2">NC1722</strain>
    </source>
</reference>
<evidence type="ECO:0000256" key="1">
    <source>
        <dbReference type="SAM" id="MobiDB-lite"/>
    </source>
</evidence>
<gene>
    <name evidence="2" type="ORF">AAFF_G00008800</name>
</gene>
<sequence>MIFRISQSIPFAREAVLAERGGDFGTPGGGREAARGGRVEERRARCPSRQRERTGGEARGCGLRFVSLSPSALFQLPVPCSLQAPLMRPRLC</sequence>
<accession>A0AAD7WZQ6</accession>
<evidence type="ECO:0000313" key="2">
    <source>
        <dbReference type="EMBL" id="KAJ8415182.1"/>
    </source>
</evidence>
<protein>
    <submittedName>
        <fullName evidence="2">Uncharacterized protein</fullName>
    </submittedName>
</protein>
<evidence type="ECO:0000313" key="3">
    <source>
        <dbReference type="Proteomes" id="UP001221898"/>
    </source>
</evidence>
<keyword evidence="3" id="KW-1185">Reference proteome</keyword>
<comment type="caution">
    <text evidence="2">The sequence shown here is derived from an EMBL/GenBank/DDBJ whole genome shotgun (WGS) entry which is preliminary data.</text>
</comment>
<dbReference type="EMBL" id="JAINUG010000010">
    <property type="protein sequence ID" value="KAJ8415182.1"/>
    <property type="molecule type" value="Genomic_DNA"/>
</dbReference>
<organism evidence="2 3">
    <name type="scientific">Aldrovandia affinis</name>
    <dbReference type="NCBI Taxonomy" id="143900"/>
    <lineage>
        <taxon>Eukaryota</taxon>
        <taxon>Metazoa</taxon>
        <taxon>Chordata</taxon>
        <taxon>Craniata</taxon>
        <taxon>Vertebrata</taxon>
        <taxon>Euteleostomi</taxon>
        <taxon>Actinopterygii</taxon>
        <taxon>Neopterygii</taxon>
        <taxon>Teleostei</taxon>
        <taxon>Notacanthiformes</taxon>
        <taxon>Halosauridae</taxon>
        <taxon>Aldrovandia</taxon>
    </lineage>
</organism>
<dbReference type="Proteomes" id="UP001221898">
    <property type="component" value="Unassembled WGS sequence"/>
</dbReference>
<proteinExistence type="predicted"/>
<feature type="region of interest" description="Disordered" evidence="1">
    <location>
        <begin position="20"/>
        <end position="57"/>
    </location>
</feature>
<dbReference type="AlphaFoldDB" id="A0AAD7WZQ6"/>
<feature type="compositionally biased region" description="Basic and acidic residues" evidence="1">
    <location>
        <begin position="32"/>
        <end position="56"/>
    </location>
</feature>